<evidence type="ECO:0000313" key="5">
    <source>
        <dbReference type="Proteomes" id="UP001196413"/>
    </source>
</evidence>
<comment type="caution">
    <text evidence="4">The sequence shown here is derived from an EMBL/GenBank/DDBJ whole genome shotgun (WGS) entry which is preliminary data.</text>
</comment>
<dbReference type="InterPro" id="IPR000403">
    <property type="entry name" value="PI3/4_kinase_cat_dom"/>
</dbReference>
<dbReference type="SUPFAM" id="SSF56112">
    <property type="entry name" value="Protein kinase-like (PK-like)"/>
    <property type="match status" value="1"/>
</dbReference>
<name>A0AAD5QRE1_PARTN</name>
<feature type="domain" description="PI3K/PI4K catalytic" evidence="2">
    <location>
        <begin position="2310"/>
        <end position="2563"/>
    </location>
</feature>
<dbReference type="EMBL" id="JAHQIW010003479">
    <property type="protein sequence ID" value="KAJ1358809.1"/>
    <property type="molecule type" value="Genomic_DNA"/>
</dbReference>
<dbReference type="InterPro" id="IPR050517">
    <property type="entry name" value="DDR_Repair_Kinase"/>
</dbReference>
<sequence length="2563" mass="292246">MLTLCAEVLDESLSSLLCAYRDIFIPHIERAVVEFNVLALLDRCGSLEALQIIFLCDPPLTHLPIESGRTQMFLRELVNVCRMPVSEMLELDLFKSMENCPAHFLPPYTVSEKAEYYKIMAIKTLVALYKSFMRDSCVALIESMDSSWGSNASADNEKVTMDRMLCVAIGTVLCPISSVVQAAEGALMQIAPVDSNCVRLMGEQVFEQFRDRHSEHRNAESVAQLYRLVRLNTSTFDISLAENLVGYICDYVQRLPLDSSPSSVRLLEGQDVEAVTQTVRLLLLIENNSVSRLATDVAAFIAYFDHYYCTSAYDAWITPLATLLSRYARSSMAFFLSEESLSMSCRRALLRKLIKDEECGPTRTLLMQDSSYFENLLEGRVMSASGEWVQPSPAHQNESDIMEREMLCLHVIDAVSRRNVQWFAGAKELVTKLRQLWNNVDFKGRYVVHAPCNKDLLELTIKMMTEHKYKVPRLLVNCFIRYYRHNNDDLDLLCDILLSLLVGMSRISASYVNFLRRKLYRLILWNGEEDCSHSFWGSLKLYVLIPCLQWAFERYNVDEILGQIRNPSEQPDNDPNDLVFRLARIIDQNRQVMSDGIVIVLYQLCTLLVKHAPGHVHNNDSKKHGWRLRVFMLFAWSCLTPTNRQDATLRYTGFLFISHIVQKFTINRKIVLQVFQALCGSFQYDSRELVRRAAEVVTSAMPIRMDDGHHQMFINVKRVLCEDAHSLQHIQHIVSMVVRNYRSYFSCRHALFKPLMNAVRRVISTPNSAMDGVLTRKLALDMCEMVIKWELLRLQKINQLTQGPSSQDDELETLLTDADGSRAAPQSASGIPLTENGISDFHMQKSFYLELILANLSAEYDDQLYRQMSKECVDEVVAMLLKFAIQPTSAVQPHQLHQATIENGKRSIGLMKQCLKSAVWGDVVTIKVGWLEKELTVPPESLVRQENQAQFAQSISQAQQALEVVINLVTIMPKPLLLQTVRPIQRAIISCLNSGHGSLIRLVNVLVSKLFERSNCSVTGIYEFEILNQFISKYLNDHFNSYVKSSNCMVMNAFTAFSLLRVICAQQPGYLDAMCLQSYVKVLERAAKEHITHVTEQGDATREKMATAEMIALALELLRPRIEAIPLEAKRTICQNVLVPLIERSSFEKIIDVVLRVVSELIITHHDEHLANLGLPLLVRLQSVVEKRYRLNSELMKIFLKVVLFVFEHPVLSSTEYAEKLEDAFHWGLTTEDHEIRDKFLTVFERNLPANPFARLSYILREKDWEPFRDYFWLRHALWLLLRCIPASNSFARGNRRIFVDSSATLWRTLLAVTGLRLSQTDSRSYREGAVGQSLPSDLEADNRIEEEVAMETDQESCAGGDSSHCSRLDVLVEDQKSLLVEAASFDFSTAIDCINGLLFSIQDDVSFVGDMFSQLFNSLWLSMTDEERSFIGEYALPGVAVPFMMSGVHVQQTHAVHPVINFFLETFARCNPPVHIDPRPTEFISKHYHAWHRGILLLENQALCVPKMLNNRAFHEQTIDPVLRGHVDVLDRLASLYSEMSELDQYAAVWNRRALTADSIKVLAMQQLGDIEQALDFGQSAASSMLRRMENQFGKNPISEVAIKEHEFLEDAYIQCTKELCRWRIVCDIARNPHVENEELLYEAAVHLPDWYLARQCRDQILACTRPDFVIQSLTFGAMLGVLGDPEDGPVVSAKKLVDDVTQASVVGWRILPPILTHAHVKLLQAMTMIREVGDVLDLKRALDGGNQNCGAVMQEMKSVIKIWRSRVYSLCDGMPFISLMYEWRSQIHTMMVQRFHEWERSGVVLPPGMNPQSILPIHSAAIGQLLLAKAARDRGMESIAIKSLNKLHTLITLPMMDCHQKLIDHLKTLRKMAKKHSTSVQQKMDLLQEALLITGAARIDDFSREQCCRLFYQKGSVLSQLERNDDAMQAFSIAAALIDLPNSFPVNTACSMFKAWGHHLDNLFHSEMHEASAMSRGSHAINCYFEAARIENETKARKYIARILWTAKHVVACGILSAVGLDQALKDRARSIVPFNWLPWLPQLITELQERPESGFVHVVDKIATAYPLLIVSVLRPLLDSTLIENVIEGVAGNSTVQLIPDDHRNAVLCRILEKACRRRLTDVRMWNRLLSGFSSMKEFWTERHLRYASQLKDEIFRCLHDACETRLESATLDERALFALSQWCAELKRINSDGIVHEYDVPSSPRYALPLQTEEQFVEELRTEILGMLDGTPPVGSALLKLAESVVKWQTKLHNRLYSLPRRYPVRLSCEFLANFSSAMACVEIPSSFNANTTKQYQYVTLIARFHPYVEVVVKGGRVMKKLQITAVNGKTCIYYLHRSIFEERTNRCHQYMQLIKTLLVKERETSRRHISIFTPAQLIVSPHAVLIECGGAYPMSFVAKKPDVFDTIYPLDVFARYGMTFGMRPDDAITMFYDRLLTSEGCPKTVMLQTYRGFVVENFIGPSILQNYVLERFKDPTYYYLFRKRLAQQLAVVSALEMLVNLSPLFLDDVYIRTSTGQLATPNTKFSFDLANNRVVPFRLTPNLLWFLGMTLEGKFSIA</sequence>
<dbReference type="GO" id="GO:0006355">
    <property type="term" value="P:regulation of DNA-templated transcription"/>
    <property type="evidence" value="ECO:0007669"/>
    <property type="project" value="TreeGrafter"/>
</dbReference>
<dbReference type="InterPro" id="IPR003151">
    <property type="entry name" value="PIK-rel_kinase_FAT"/>
</dbReference>
<protein>
    <submittedName>
        <fullName evidence="4">Uncharacterized protein</fullName>
    </submittedName>
</protein>
<evidence type="ECO:0000259" key="3">
    <source>
        <dbReference type="PROSITE" id="PS51189"/>
    </source>
</evidence>
<dbReference type="PANTHER" id="PTHR11139">
    <property type="entry name" value="ATAXIA TELANGIECTASIA MUTATED ATM -RELATED"/>
    <property type="match status" value="1"/>
</dbReference>
<evidence type="ECO:0000313" key="4">
    <source>
        <dbReference type="EMBL" id="KAJ1358809.1"/>
    </source>
</evidence>
<dbReference type="InterPro" id="IPR014009">
    <property type="entry name" value="PIK_FAT"/>
</dbReference>
<feature type="domain" description="FAT" evidence="3">
    <location>
        <begin position="1481"/>
        <end position="2083"/>
    </location>
</feature>
<dbReference type="InterPro" id="IPR046805">
    <property type="entry name" value="Tra1_ring"/>
</dbReference>
<dbReference type="Pfam" id="PF02259">
    <property type="entry name" value="FAT"/>
    <property type="match status" value="1"/>
</dbReference>
<dbReference type="InterPro" id="IPR016024">
    <property type="entry name" value="ARM-type_fold"/>
</dbReference>
<dbReference type="GO" id="GO:0035267">
    <property type="term" value="C:NuA4 histone acetyltransferase complex"/>
    <property type="evidence" value="ECO:0007669"/>
    <property type="project" value="TreeGrafter"/>
</dbReference>
<reference evidence="4" key="1">
    <citation type="submission" date="2021-06" db="EMBL/GenBank/DDBJ databases">
        <title>Parelaphostrongylus tenuis whole genome reference sequence.</title>
        <authorList>
            <person name="Garwood T.J."/>
            <person name="Larsen P.A."/>
            <person name="Fountain-Jones N.M."/>
            <person name="Garbe J.R."/>
            <person name="Macchietto M.G."/>
            <person name="Kania S.A."/>
            <person name="Gerhold R.W."/>
            <person name="Richards J.E."/>
            <person name="Wolf T.M."/>
        </authorList>
    </citation>
    <scope>NUCLEOTIDE SEQUENCE</scope>
    <source>
        <strain evidence="4">MNPRO001-30</strain>
        <tissue evidence="4">Meninges</tissue>
    </source>
</reference>
<keyword evidence="5" id="KW-1185">Reference proteome</keyword>
<organism evidence="4 5">
    <name type="scientific">Parelaphostrongylus tenuis</name>
    <name type="common">Meningeal worm</name>
    <dbReference type="NCBI Taxonomy" id="148309"/>
    <lineage>
        <taxon>Eukaryota</taxon>
        <taxon>Metazoa</taxon>
        <taxon>Ecdysozoa</taxon>
        <taxon>Nematoda</taxon>
        <taxon>Chromadorea</taxon>
        <taxon>Rhabditida</taxon>
        <taxon>Rhabditina</taxon>
        <taxon>Rhabditomorpha</taxon>
        <taxon>Strongyloidea</taxon>
        <taxon>Metastrongylidae</taxon>
        <taxon>Parelaphostrongylus</taxon>
    </lineage>
</organism>
<gene>
    <name evidence="4" type="ORF">KIN20_017331</name>
</gene>
<dbReference type="GO" id="GO:0005634">
    <property type="term" value="C:nucleus"/>
    <property type="evidence" value="ECO:0007669"/>
    <property type="project" value="TreeGrafter"/>
</dbReference>
<dbReference type="Proteomes" id="UP001196413">
    <property type="component" value="Unassembled WGS sequence"/>
</dbReference>
<evidence type="ECO:0000259" key="2">
    <source>
        <dbReference type="PROSITE" id="PS50290"/>
    </source>
</evidence>
<dbReference type="PANTHER" id="PTHR11139:SF1">
    <property type="entry name" value="TRANSFORMATION_TRANSCRIPTION DOMAIN-ASSOCIATED PROTEIN"/>
    <property type="match status" value="1"/>
</dbReference>
<dbReference type="InterPro" id="IPR011009">
    <property type="entry name" value="Kinase-like_dom_sf"/>
</dbReference>
<accession>A0AAD5QRE1</accession>
<evidence type="ECO:0000256" key="1">
    <source>
        <dbReference type="ARBA" id="ARBA00007234"/>
    </source>
</evidence>
<dbReference type="PROSITE" id="PS51189">
    <property type="entry name" value="FAT"/>
    <property type="match status" value="1"/>
</dbReference>
<dbReference type="GO" id="GO:0000124">
    <property type="term" value="C:SAGA complex"/>
    <property type="evidence" value="ECO:0007669"/>
    <property type="project" value="TreeGrafter"/>
</dbReference>
<dbReference type="PROSITE" id="PS50290">
    <property type="entry name" value="PI3_4_KINASE_3"/>
    <property type="match status" value="1"/>
</dbReference>
<dbReference type="SUPFAM" id="SSF48371">
    <property type="entry name" value="ARM repeat"/>
    <property type="match status" value="1"/>
</dbReference>
<comment type="similarity">
    <text evidence="1">Belongs to the PI3/PI4-kinase family. TRA1 subfamily.</text>
</comment>
<dbReference type="GO" id="GO:0006281">
    <property type="term" value="P:DNA repair"/>
    <property type="evidence" value="ECO:0007669"/>
    <property type="project" value="TreeGrafter"/>
</dbReference>
<dbReference type="Pfam" id="PF20206">
    <property type="entry name" value="Tra1_ring"/>
    <property type="match status" value="1"/>
</dbReference>
<proteinExistence type="inferred from homology"/>